<dbReference type="CDD" id="cd23659">
    <property type="entry name" value="USP_At3g01520-like"/>
    <property type="match status" value="1"/>
</dbReference>
<dbReference type="SUPFAM" id="SSF52402">
    <property type="entry name" value="Adenine nucleotide alpha hydrolases-like"/>
    <property type="match status" value="1"/>
</dbReference>
<dbReference type="PRINTS" id="PR01438">
    <property type="entry name" value="UNVRSLSTRESS"/>
</dbReference>
<dbReference type="Proteomes" id="UP000716291">
    <property type="component" value="Unassembled WGS sequence"/>
</dbReference>
<dbReference type="EMBL" id="JAANQT010000153">
    <property type="protein sequence ID" value="KAG1313913.1"/>
    <property type="molecule type" value="Genomic_DNA"/>
</dbReference>
<proteinExistence type="predicted"/>
<evidence type="ECO:0000313" key="4">
    <source>
        <dbReference type="Proteomes" id="UP000716291"/>
    </source>
</evidence>
<organism evidence="3 4">
    <name type="scientific">Rhizopus oryzae</name>
    <name type="common">Mucormycosis agent</name>
    <name type="synonym">Rhizopus arrhizus var. delemar</name>
    <dbReference type="NCBI Taxonomy" id="64495"/>
    <lineage>
        <taxon>Eukaryota</taxon>
        <taxon>Fungi</taxon>
        <taxon>Fungi incertae sedis</taxon>
        <taxon>Mucoromycota</taxon>
        <taxon>Mucoromycotina</taxon>
        <taxon>Mucoromycetes</taxon>
        <taxon>Mucorales</taxon>
        <taxon>Mucorineae</taxon>
        <taxon>Rhizopodaceae</taxon>
        <taxon>Rhizopus</taxon>
    </lineage>
</organism>
<evidence type="ECO:0000313" key="3">
    <source>
        <dbReference type="EMBL" id="KAG1313913.1"/>
    </source>
</evidence>
<evidence type="ECO:0000259" key="2">
    <source>
        <dbReference type="Pfam" id="PF00582"/>
    </source>
</evidence>
<feature type="compositionally biased region" description="Basic and acidic residues" evidence="1">
    <location>
        <begin position="355"/>
        <end position="367"/>
    </location>
</feature>
<name>A0A9P7BW79_RHIOR</name>
<reference evidence="3" key="1">
    <citation type="journal article" date="2020" name="Microb. Genom.">
        <title>Genetic diversity of clinical and environmental Mucorales isolates obtained from an investigation of mucormycosis cases among solid organ transplant recipients.</title>
        <authorList>
            <person name="Nguyen M.H."/>
            <person name="Kaul D."/>
            <person name="Muto C."/>
            <person name="Cheng S.J."/>
            <person name="Richter R.A."/>
            <person name="Bruno V.M."/>
            <person name="Liu G."/>
            <person name="Beyhan S."/>
            <person name="Sundermann A.J."/>
            <person name="Mounaud S."/>
            <person name="Pasculle A.W."/>
            <person name="Nierman W.C."/>
            <person name="Driscoll E."/>
            <person name="Cumbie R."/>
            <person name="Clancy C.J."/>
            <person name="Dupont C.L."/>
        </authorList>
    </citation>
    <scope>NUCLEOTIDE SEQUENCE</scope>
    <source>
        <strain evidence="3">GL11</strain>
    </source>
</reference>
<feature type="region of interest" description="Disordered" evidence="1">
    <location>
        <begin position="1"/>
        <end position="23"/>
    </location>
</feature>
<dbReference type="Pfam" id="PF00582">
    <property type="entry name" value="Usp"/>
    <property type="match status" value="1"/>
</dbReference>
<dbReference type="PANTHER" id="PTHR46100">
    <property type="entry name" value="IMP2'P"/>
    <property type="match status" value="1"/>
</dbReference>
<feature type="domain" description="UspA" evidence="2">
    <location>
        <begin position="162"/>
        <end position="299"/>
    </location>
</feature>
<dbReference type="AlphaFoldDB" id="A0A9P7BW79"/>
<accession>A0A9P7BW79</accession>
<comment type="caution">
    <text evidence="3">The sequence shown here is derived from an EMBL/GenBank/DDBJ whole genome shotgun (WGS) entry which is preliminary data.</text>
</comment>
<evidence type="ECO:0000256" key="1">
    <source>
        <dbReference type="SAM" id="MobiDB-lite"/>
    </source>
</evidence>
<feature type="region of interest" description="Disordered" evidence="1">
    <location>
        <begin position="350"/>
        <end position="375"/>
    </location>
</feature>
<keyword evidence="4" id="KW-1185">Reference proteome</keyword>
<gene>
    <name evidence="3" type="ORF">G6F64_001884</name>
</gene>
<dbReference type="InterPro" id="IPR006016">
    <property type="entry name" value="UspA"/>
</dbReference>
<dbReference type="InterPro" id="IPR014729">
    <property type="entry name" value="Rossmann-like_a/b/a_fold"/>
</dbReference>
<dbReference type="InterPro" id="IPR006015">
    <property type="entry name" value="Universal_stress_UspA"/>
</dbReference>
<dbReference type="Gene3D" id="1.25.40.990">
    <property type="match status" value="1"/>
</dbReference>
<feature type="compositionally biased region" description="Basic and acidic residues" evidence="1">
    <location>
        <begin position="9"/>
        <end position="23"/>
    </location>
</feature>
<dbReference type="PANTHER" id="PTHR46100:SF4">
    <property type="entry name" value="USPA DOMAIN-CONTAINING PROTEIN"/>
    <property type="match status" value="1"/>
</dbReference>
<sequence>MGENQFVTLDEHPLTTEEPFHSDELEKKFKDLNVIDPEDKQIPPAVIIEKEDPNLIPALVPNITKEGDEEDEDEEMDEELHRITESNRYIPFDEVIPPIDLTRVRSLRSQDVDIRRHLLVFADKPSITKKSDRIMVKNHYGAGPEGQLAAQLKPKRRQRSYLVACDFSDESFNAIEWTMGTMMRDGDQLYVVTVVNRDDNPEAVKQAGLSLSKELQKASEAVTEKAKKILDQMLLFDVALITYAICGRVKDVLSKLISELQLTMVVCGSKGRGSMKGLFMGSISTYLVHKSPVPVTVIKPQKTKKTKEKKPVKASPLSESVESGQLAVDELSNSLTIRLWEWEDETKHNKKNEKSKRDWEQESKKLNEVQSLPPLSRTDINSANIKSLRDVELQQELWDYIMNTIWRLENSEDKKSWEPIVSQFRKLREGVYASEWSRGNYDFAIQGNRDCLRGLVDELYVIKKESEKPFYTVLDILYFCCYIEDKQTVMKRWAGLEQKDTKEIQFAKSLIHCIFVSENPIEYFKLYQQAPYYPYRLIMDQYHEKVRIRAIKTLRKAYLSVPLQWAKIWLGLEQEVEVVPMMNQLMQCVDRVDVNLQVVHFIRSNNKKTNQA</sequence>
<dbReference type="Gene3D" id="3.40.50.620">
    <property type="entry name" value="HUPs"/>
    <property type="match status" value="1"/>
</dbReference>
<protein>
    <recommendedName>
        <fullName evidence="2">UspA domain-containing protein</fullName>
    </recommendedName>
</protein>